<dbReference type="OrthoDB" id="25887at2"/>
<feature type="modified residue" description="4-aspartylphosphate" evidence="4">
    <location>
        <position position="56"/>
    </location>
</feature>
<name>A0A154BQ12_ANASB</name>
<proteinExistence type="predicted"/>
<dbReference type="EMBL" id="LSGP01000017">
    <property type="protein sequence ID" value="KYZ76026.1"/>
    <property type="molecule type" value="Genomic_DNA"/>
</dbReference>
<evidence type="ECO:0000256" key="5">
    <source>
        <dbReference type="PROSITE-ProRule" id="PRU01091"/>
    </source>
</evidence>
<dbReference type="SMART" id="SM00448">
    <property type="entry name" value="REC"/>
    <property type="match status" value="1"/>
</dbReference>
<evidence type="ECO:0000256" key="2">
    <source>
        <dbReference type="ARBA" id="ARBA00023125"/>
    </source>
</evidence>
<dbReference type="InterPro" id="IPR039420">
    <property type="entry name" value="WalR-like"/>
</dbReference>
<sequence length="228" mass="25765">MSGKGPQVLVINQEPREWKLLTRIFAANNYQSEIARNGAEGIQYAATHRPNIIILDLCLPDMDGLEVIRRIRQESNVPVMMLSERNKDGDKVASLDAGADDYLTKPFSADELMARIRALLRRVVVIDSRPIVTCGDLSVDLVRRYVTVGDKSVFLTPKEYLVLSALAQHPGKVVARQQLNAVLREDRTDDGHYLRVYISKLRQKLGDKKNQPRYIITESGVGYRLGYQ</sequence>
<dbReference type="Gene3D" id="6.10.250.690">
    <property type="match status" value="1"/>
</dbReference>
<dbReference type="AlphaFoldDB" id="A0A154BQ12"/>
<dbReference type="PROSITE" id="PS50110">
    <property type="entry name" value="RESPONSE_REGULATORY"/>
    <property type="match status" value="1"/>
</dbReference>
<dbReference type="GO" id="GO:0032993">
    <property type="term" value="C:protein-DNA complex"/>
    <property type="evidence" value="ECO:0007669"/>
    <property type="project" value="TreeGrafter"/>
</dbReference>
<gene>
    <name evidence="8" type="ORF">AXX12_06175</name>
</gene>
<evidence type="ECO:0000313" key="8">
    <source>
        <dbReference type="EMBL" id="KYZ76026.1"/>
    </source>
</evidence>
<evidence type="ECO:0000256" key="4">
    <source>
        <dbReference type="PROSITE-ProRule" id="PRU00169"/>
    </source>
</evidence>
<dbReference type="SMART" id="SM00862">
    <property type="entry name" value="Trans_reg_C"/>
    <property type="match status" value="1"/>
</dbReference>
<dbReference type="GO" id="GO:0000156">
    <property type="term" value="F:phosphorelay response regulator activity"/>
    <property type="evidence" value="ECO:0007669"/>
    <property type="project" value="TreeGrafter"/>
</dbReference>
<dbReference type="RefSeq" id="WP_066240754.1">
    <property type="nucleotide sequence ID" value="NZ_LSGP01000017.1"/>
</dbReference>
<dbReference type="Pfam" id="PF00072">
    <property type="entry name" value="Response_reg"/>
    <property type="match status" value="1"/>
</dbReference>
<dbReference type="Gene3D" id="3.40.50.2300">
    <property type="match status" value="1"/>
</dbReference>
<accession>A0A154BQ12</accession>
<evidence type="ECO:0000259" key="7">
    <source>
        <dbReference type="PROSITE" id="PS51755"/>
    </source>
</evidence>
<keyword evidence="3" id="KW-0804">Transcription</keyword>
<reference evidence="8 9" key="1">
    <citation type="submission" date="2016-02" db="EMBL/GenBank/DDBJ databases">
        <title>Anaerosporomusa subterraneum gen. nov., sp. nov., a spore-forming obligate anaerobe isolated from saprolite.</title>
        <authorList>
            <person name="Choi J.K."/>
            <person name="Shah M."/>
            <person name="Yee N."/>
        </authorList>
    </citation>
    <scope>NUCLEOTIDE SEQUENCE [LARGE SCALE GENOMIC DNA]</scope>
    <source>
        <strain evidence="8 9">RU4</strain>
    </source>
</reference>
<keyword evidence="1" id="KW-0805">Transcription regulation</keyword>
<keyword evidence="9" id="KW-1185">Reference proteome</keyword>
<keyword evidence="2 5" id="KW-0238">DNA-binding</keyword>
<protein>
    <recommendedName>
        <fullName evidence="10">Two-component system response regulator</fullName>
    </recommendedName>
</protein>
<evidence type="ECO:0000256" key="3">
    <source>
        <dbReference type="ARBA" id="ARBA00023163"/>
    </source>
</evidence>
<dbReference type="Pfam" id="PF00486">
    <property type="entry name" value="Trans_reg_C"/>
    <property type="match status" value="1"/>
</dbReference>
<dbReference type="Proteomes" id="UP000076268">
    <property type="component" value="Unassembled WGS sequence"/>
</dbReference>
<comment type="caution">
    <text evidence="8">The sequence shown here is derived from an EMBL/GenBank/DDBJ whole genome shotgun (WGS) entry which is preliminary data.</text>
</comment>
<evidence type="ECO:0000259" key="6">
    <source>
        <dbReference type="PROSITE" id="PS50110"/>
    </source>
</evidence>
<evidence type="ECO:0008006" key="10">
    <source>
        <dbReference type="Google" id="ProtNLM"/>
    </source>
</evidence>
<dbReference type="STRING" id="1794912.AXX12_06175"/>
<dbReference type="InterPro" id="IPR011006">
    <property type="entry name" value="CheY-like_superfamily"/>
</dbReference>
<dbReference type="InterPro" id="IPR001789">
    <property type="entry name" value="Sig_transdc_resp-reg_receiver"/>
</dbReference>
<dbReference type="Gene3D" id="1.10.10.10">
    <property type="entry name" value="Winged helix-like DNA-binding domain superfamily/Winged helix DNA-binding domain"/>
    <property type="match status" value="1"/>
</dbReference>
<dbReference type="PANTHER" id="PTHR48111:SF50">
    <property type="entry name" value="KDP OPERON TRANSCRIPTIONAL REGULATORY PROTEIN KDPE"/>
    <property type="match status" value="1"/>
</dbReference>
<dbReference type="GO" id="GO:0006355">
    <property type="term" value="P:regulation of DNA-templated transcription"/>
    <property type="evidence" value="ECO:0007669"/>
    <property type="project" value="InterPro"/>
</dbReference>
<dbReference type="GO" id="GO:0000976">
    <property type="term" value="F:transcription cis-regulatory region binding"/>
    <property type="evidence" value="ECO:0007669"/>
    <property type="project" value="TreeGrafter"/>
</dbReference>
<feature type="domain" description="OmpR/PhoB-type" evidence="7">
    <location>
        <begin position="129"/>
        <end position="227"/>
    </location>
</feature>
<feature type="DNA-binding region" description="OmpR/PhoB-type" evidence="5">
    <location>
        <begin position="129"/>
        <end position="227"/>
    </location>
</feature>
<dbReference type="InterPro" id="IPR001867">
    <property type="entry name" value="OmpR/PhoB-type_DNA-bd"/>
</dbReference>
<feature type="domain" description="Response regulatory" evidence="6">
    <location>
        <begin position="7"/>
        <end position="120"/>
    </location>
</feature>
<evidence type="ECO:0000313" key="9">
    <source>
        <dbReference type="Proteomes" id="UP000076268"/>
    </source>
</evidence>
<dbReference type="InterPro" id="IPR036388">
    <property type="entry name" value="WH-like_DNA-bd_sf"/>
</dbReference>
<keyword evidence="4" id="KW-0597">Phosphoprotein</keyword>
<dbReference type="SUPFAM" id="SSF52172">
    <property type="entry name" value="CheY-like"/>
    <property type="match status" value="1"/>
</dbReference>
<dbReference type="CDD" id="cd00383">
    <property type="entry name" value="trans_reg_C"/>
    <property type="match status" value="1"/>
</dbReference>
<dbReference type="GO" id="GO:0005829">
    <property type="term" value="C:cytosol"/>
    <property type="evidence" value="ECO:0007669"/>
    <property type="project" value="TreeGrafter"/>
</dbReference>
<organism evidence="8 9">
    <name type="scientific">Anaerosporomusa subterranea</name>
    <dbReference type="NCBI Taxonomy" id="1794912"/>
    <lineage>
        <taxon>Bacteria</taxon>
        <taxon>Bacillati</taxon>
        <taxon>Bacillota</taxon>
        <taxon>Negativicutes</taxon>
        <taxon>Acetonemataceae</taxon>
        <taxon>Anaerosporomusa</taxon>
    </lineage>
</organism>
<dbReference type="PANTHER" id="PTHR48111">
    <property type="entry name" value="REGULATOR OF RPOS"/>
    <property type="match status" value="1"/>
</dbReference>
<dbReference type="PROSITE" id="PS51755">
    <property type="entry name" value="OMPR_PHOB"/>
    <property type="match status" value="1"/>
</dbReference>
<evidence type="ECO:0000256" key="1">
    <source>
        <dbReference type="ARBA" id="ARBA00023015"/>
    </source>
</evidence>